<comment type="pathway">
    <text evidence="1">Metabolic intermediate biosynthesis; chorismate biosynthesis; chorismate from D-erythrose 4-phosphate and phosphoenolpyruvate: step 4/7.</text>
</comment>
<dbReference type="OrthoDB" id="9792692at2"/>
<proteinExistence type="predicted"/>
<feature type="domain" description="Shikimate dehydrogenase substrate binding N-terminal" evidence="4">
    <location>
        <begin position="15"/>
        <end position="99"/>
    </location>
</feature>
<keyword evidence="6" id="KW-1185">Reference proteome</keyword>
<name>A0A1M7KPE5_9HYPH</name>
<protein>
    <submittedName>
        <fullName evidence="5">Shikimate dehydrogenase</fullName>
    </submittedName>
</protein>
<dbReference type="RefSeq" id="WP_073014061.1">
    <property type="nucleotide sequence ID" value="NZ_FRBW01000003.1"/>
</dbReference>
<sequence>MTQDPATSGPLKLGLIGDNIAASRSPLLHKLAGRQNGMDVSYIRLVPKDLGLGFEEVFALAQREHYRGTNVTYPYKERVTEHVTIEDPLVRGMGAVNTVIFGEGTPKGYNTDYSGFMAAYRRVRGDAAPGAVLMIGTGGVGRAVAFGLIGLGASELRLVDRDRAKAEIMAEAVRKAAPAMKVSLWDKAEEAAIGVSGLVNCTPVGMVGYEGTPIEAEAMQGAEWAFDAVYTPADTRFLGDAAANGLSIISGWELFFYQGVHAWKLFSGKPLDEDSLRHDLIHTGETA</sequence>
<dbReference type="PANTHER" id="PTHR21089:SF1">
    <property type="entry name" value="BIFUNCTIONAL 3-DEHYDROQUINATE DEHYDRATASE_SHIKIMATE DEHYDROGENASE, CHLOROPLASTIC"/>
    <property type="match status" value="1"/>
</dbReference>
<evidence type="ECO:0000256" key="2">
    <source>
        <dbReference type="ARBA" id="ARBA00023002"/>
    </source>
</evidence>
<gene>
    <name evidence="5" type="ORF">SAMN05444272_2926</name>
</gene>
<keyword evidence="3" id="KW-0057">Aromatic amino acid biosynthesis</keyword>
<dbReference type="CDD" id="cd01065">
    <property type="entry name" value="NAD_bind_Shikimate_DH"/>
    <property type="match status" value="1"/>
</dbReference>
<dbReference type="InterPro" id="IPR013708">
    <property type="entry name" value="Shikimate_DH-bd_N"/>
</dbReference>
<dbReference type="GO" id="GO:0004764">
    <property type="term" value="F:shikimate 3-dehydrogenase (NADP+) activity"/>
    <property type="evidence" value="ECO:0007669"/>
    <property type="project" value="InterPro"/>
</dbReference>
<evidence type="ECO:0000259" key="4">
    <source>
        <dbReference type="Pfam" id="PF08501"/>
    </source>
</evidence>
<organism evidence="5 6">
    <name type="scientific">Roseibium suaedae</name>
    <dbReference type="NCBI Taxonomy" id="735517"/>
    <lineage>
        <taxon>Bacteria</taxon>
        <taxon>Pseudomonadati</taxon>
        <taxon>Pseudomonadota</taxon>
        <taxon>Alphaproteobacteria</taxon>
        <taxon>Hyphomicrobiales</taxon>
        <taxon>Stappiaceae</taxon>
        <taxon>Roseibium</taxon>
    </lineage>
</organism>
<dbReference type="SUPFAM" id="SSF51735">
    <property type="entry name" value="NAD(P)-binding Rossmann-fold domains"/>
    <property type="match status" value="1"/>
</dbReference>
<evidence type="ECO:0000313" key="6">
    <source>
        <dbReference type="Proteomes" id="UP000186002"/>
    </source>
</evidence>
<evidence type="ECO:0000256" key="3">
    <source>
        <dbReference type="ARBA" id="ARBA00023141"/>
    </source>
</evidence>
<evidence type="ECO:0000313" key="5">
    <source>
        <dbReference type="EMBL" id="SHM67183.1"/>
    </source>
</evidence>
<dbReference type="EMBL" id="FRBW01000003">
    <property type="protein sequence ID" value="SHM67183.1"/>
    <property type="molecule type" value="Genomic_DNA"/>
</dbReference>
<dbReference type="PANTHER" id="PTHR21089">
    <property type="entry name" value="SHIKIMATE DEHYDROGENASE"/>
    <property type="match status" value="1"/>
</dbReference>
<keyword evidence="2" id="KW-0560">Oxidoreductase</keyword>
<dbReference type="Gene3D" id="3.40.50.720">
    <property type="entry name" value="NAD(P)-binding Rossmann-like Domain"/>
    <property type="match status" value="1"/>
</dbReference>
<keyword evidence="3" id="KW-0028">Amino-acid biosynthesis</keyword>
<evidence type="ECO:0000256" key="1">
    <source>
        <dbReference type="ARBA" id="ARBA00004871"/>
    </source>
</evidence>
<dbReference type="GO" id="GO:0019632">
    <property type="term" value="P:shikimate metabolic process"/>
    <property type="evidence" value="ECO:0007669"/>
    <property type="project" value="TreeGrafter"/>
</dbReference>
<dbReference type="InterPro" id="IPR022893">
    <property type="entry name" value="Shikimate_DH_fam"/>
</dbReference>
<dbReference type="Proteomes" id="UP000186002">
    <property type="component" value="Unassembled WGS sequence"/>
</dbReference>
<accession>A0A1M7KPE5</accession>
<dbReference type="GO" id="GO:0009073">
    <property type="term" value="P:aromatic amino acid family biosynthetic process"/>
    <property type="evidence" value="ECO:0007669"/>
    <property type="project" value="UniProtKB-KW"/>
</dbReference>
<dbReference type="STRING" id="735517.SAMN05444272_2926"/>
<dbReference type="SUPFAM" id="SSF53223">
    <property type="entry name" value="Aminoacid dehydrogenase-like, N-terminal domain"/>
    <property type="match status" value="1"/>
</dbReference>
<dbReference type="Pfam" id="PF08501">
    <property type="entry name" value="Shikimate_dh_N"/>
    <property type="match status" value="1"/>
</dbReference>
<reference evidence="5 6" key="1">
    <citation type="submission" date="2016-11" db="EMBL/GenBank/DDBJ databases">
        <authorList>
            <person name="Jaros S."/>
            <person name="Januszkiewicz K."/>
            <person name="Wedrychowicz H."/>
        </authorList>
    </citation>
    <scope>NUCLEOTIDE SEQUENCE [LARGE SCALE GENOMIC DNA]</scope>
    <source>
        <strain evidence="5 6">DSM 22153</strain>
    </source>
</reference>
<dbReference type="AlphaFoldDB" id="A0A1M7KPE5"/>
<dbReference type="GO" id="GO:0009423">
    <property type="term" value="P:chorismate biosynthetic process"/>
    <property type="evidence" value="ECO:0007669"/>
    <property type="project" value="TreeGrafter"/>
</dbReference>
<dbReference type="Gene3D" id="3.40.50.10860">
    <property type="entry name" value="Leucine Dehydrogenase, chain A, domain 1"/>
    <property type="match status" value="1"/>
</dbReference>
<dbReference type="InterPro" id="IPR046346">
    <property type="entry name" value="Aminoacid_DH-like_N_sf"/>
</dbReference>
<dbReference type="InterPro" id="IPR036291">
    <property type="entry name" value="NAD(P)-bd_dom_sf"/>
</dbReference>